<dbReference type="Proteomes" id="UP000595437">
    <property type="component" value="Chromosome 5"/>
</dbReference>
<evidence type="ECO:0000313" key="2">
    <source>
        <dbReference type="Proteomes" id="UP000595437"/>
    </source>
</evidence>
<accession>A0A7T8KF52</accession>
<feature type="non-terminal residue" evidence="1">
    <location>
        <position position="1"/>
    </location>
</feature>
<gene>
    <name evidence="1" type="ORF">FKW44_007492</name>
</gene>
<name>A0A7T8KF52_CALRO</name>
<sequence>TRRVRSDPTKQNWDGRVLLNEYLKPVYDVCSLSYRRNPIFRQDVVTVHPPKIIKVVLRQFRFVLMKGTMS</sequence>
<protein>
    <submittedName>
        <fullName evidence="1">LOC100210866</fullName>
    </submittedName>
</protein>
<reference evidence="2" key="1">
    <citation type="submission" date="2021-01" db="EMBL/GenBank/DDBJ databases">
        <title>Caligus Genome Assembly.</title>
        <authorList>
            <person name="Gallardo-Escarate C."/>
        </authorList>
    </citation>
    <scope>NUCLEOTIDE SEQUENCE [LARGE SCALE GENOMIC DNA]</scope>
</reference>
<feature type="non-terminal residue" evidence="1">
    <location>
        <position position="70"/>
    </location>
</feature>
<organism evidence="1 2">
    <name type="scientific">Caligus rogercresseyi</name>
    <name type="common">Sea louse</name>
    <dbReference type="NCBI Taxonomy" id="217165"/>
    <lineage>
        <taxon>Eukaryota</taxon>
        <taxon>Metazoa</taxon>
        <taxon>Ecdysozoa</taxon>
        <taxon>Arthropoda</taxon>
        <taxon>Crustacea</taxon>
        <taxon>Multicrustacea</taxon>
        <taxon>Hexanauplia</taxon>
        <taxon>Copepoda</taxon>
        <taxon>Siphonostomatoida</taxon>
        <taxon>Caligidae</taxon>
        <taxon>Caligus</taxon>
    </lineage>
</organism>
<dbReference type="AlphaFoldDB" id="A0A7T8KF52"/>
<keyword evidence="2" id="KW-1185">Reference proteome</keyword>
<evidence type="ECO:0000313" key="1">
    <source>
        <dbReference type="EMBL" id="QQP54608.1"/>
    </source>
</evidence>
<proteinExistence type="predicted"/>
<dbReference type="EMBL" id="CP045894">
    <property type="protein sequence ID" value="QQP54608.1"/>
    <property type="molecule type" value="Genomic_DNA"/>
</dbReference>